<proteinExistence type="predicted"/>
<accession>A0A2Z7BZK8</accession>
<evidence type="ECO:0000313" key="2">
    <source>
        <dbReference type="Proteomes" id="UP000250235"/>
    </source>
</evidence>
<protein>
    <submittedName>
        <fullName evidence="1">Uncharacterized protein</fullName>
    </submittedName>
</protein>
<sequence>MAGASPFFDQFSLVSPRFEPRSVRLGLDGPGVVQPMGLRPVVAGAGRTIVKTRSWYQSGGSGGELACCVELGCRTTSLTGPVPLDLESFQSARSAISGIRYLAWQGLAGVMQAEAVDPDTTLLTGIPF</sequence>
<reference evidence="1 2" key="1">
    <citation type="journal article" date="2015" name="Proc. Natl. Acad. Sci. U.S.A.">
        <title>The resurrection genome of Boea hygrometrica: A blueprint for survival of dehydration.</title>
        <authorList>
            <person name="Xiao L."/>
            <person name="Yang G."/>
            <person name="Zhang L."/>
            <person name="Yang X."/>
            <person name="Zhao S."/>
            <person name="Ji Z."/>
            <person name="Zhou Q."/>
            <person name="Hu M."/>
            <person name="Wang Y."/>
            <person name="Chen M."/>
            <person name="Xu Y."/>
            <person name="Jin H."/>
            <person name="Xiao X."/>
            <person name="Hu G."/>
            <person name="Bao F."/>
            <person name="Hu Y."/>
            <person name="Wan P."/>
            <person name="Li L."/>
            <person name="Deng X."/>
            <person name="Kuang T."/>
            <person name="Xiang C."/>
            <person name="Zhu J.K."/>
            <person name="Oliver M.J."/>
            <person name="He Y."/>
        </authorList>
    </citation>
    <scope>NUCLEOTIDE SEQUENCE [LARGE SCALE GENOMIC DNA]</scope>
    <source>
        <strain evidence="2">cv. XS01</strain>
    </source>
</reference>
<dbReference type="EMBL" id="KV000880">
    <property type="protein sequence ID" value="KZV39844.1"/>
    <property type="molecule type" value="Genomic_DNA"/>
</dbReference>
<name>A0A2Z7BZK8_9LAMI</name>
<organism evidence="1 2">
    <name type="scientific">Dorcoceras hygrometricum</name>
    <dbReference type="NCBI Taxonomy" id="472368"/>
    <lineage>
        <taxon>Eukaryota</taxon>
        <taxon>Viridiplantae</taxon>
        <taxon>Streptophyta</taxon>
        <taxon>Embryophyta</taxon>
        <taxon>Tracheophyta</taxon>
        <taxon>Spermatophyta</taxon>
        <taxon>Magnoliopsida</taxon>
        <taxon>eudicotyledons</taxon>
        <taxon>Gunneridae</taxon>
        <taxon>Pentapetalae</taxon>
        <taxon>asterids</taxon>
        <taxon>lamiids</taxon>
        <taxon>Lamiales</taxon>
        <taxon>Gesneriaceae</taxon>
        <taxon>Didymocarpoideae</taxon>
        <taxon>Trichosporeae</taxon>
        <taxon>Loxocarpinae</taxon>
        <taxon>Dorcoceras</taxon>
    </lineage>
</organism>
<dbReference type="AlphaFoldDB" id="A0A2Z7BZK8"/>
<dbReference type="Proteomes" id="UP000250235">
    <property type="component" value="Unassembled WGS sequence"/>
</dbReference>
<gene>
    <name evidence="1" type="ORF">F511_28750</name>
</gene>
<evidence type="ECO:0000313" key="1">
    <source>
        <dbReference type="EMBL" id="KZV39844.1"/>
    </source>
</evidence>
<keyword evidence="2" id="KW-1185">Reference proteome</keyword>